<evidence type="ECO:0000313" key="5">
    <source>
        <dbReference type="Proteomes" id="UP000612329"/>
    </source>
</evidence>
<accession>A0A8J3BN77</accession>
<dbReference type="GO" id="GO:0005975">
    <property type="term" value="P:carbohydrate metabolic process"/>
    <property type="evidence" value="ECO:0007669"/>
    <property type="project" value="InterPro"/>
</dbReference>
<dbReference type="GO" id="GO:0016853">
    <property type="term" value="F:isomerase activity"/>
    <property type="evidence" value="ECO:0007669"/>
    <property type="project" value="InterPro"/>
</dbReference>
<dbReference type="InterPro" id="IPR014718">
    <property type="entry name" value="GH-type_carb-bd"/>
</dbReference>
<evidence type="ECO:0000256" key="2">
    <source>
        <dbReference type="ARBA" id="ARBA00011245"/>
    </source>
</evidence>
<dbReference type="RefSeq" id="WP_188650218.1">
    <property type="nucleotide sequence ID" value="NZ_BMNR01000002.1"/>
</dbReference>
<comment type="cofactor">
    <cofactor evidence="1">
        <name>Ca(2+)</name>
        <dbReference type="ChEBI" id="CHEBI:29108"/>
    </cofactor>
</comment>
<sequence>MKYTLQNNKLKIAVNEVGAELCEISSVQNVNEFMWDANPDVWANHAPNLFPIIGALKNDSFIFEGDTYNLVKHGFIRYNEDIKLLEQTKDSLIFKLKYNESTLKSYPFKFEFLITYKLTDNRIEITHTVTNIDTKTMYFSVGGHPAFACPVYGNEFYDDYFLEFEHIENSERHLINMGNGLISSNTQPVFHHSNRIRLTHDLFQKDALVFKDLTSRKVTLKSDTYGAILTVSFNDFPYLGIWAKPTGDYVCIEPWLGIADHENTNQDLKTKEGILSLPANETFSAAYSIEIHNNHLI</sequence>
<dbReference type="Pfam" id="PF01263">
    <property type="entry name" value="Aldose_epim"/>
    <property type="match status" value="1"/>
</dbReference>
<dbReference type="EMBL" id="BMNR01000002">
    <property type="protein sequence ID" value="GGK15834.1"/>
    <property type="molecule type" value="Genomic_DNA"/>
</dbReference>
<dbReference type="InterPro" id="IPR011013">
    <property type="entry name" value="Gal_mutarotase_sf_dom"/>
</dbReference>
<dbReference type="Proteomes" id="UP000612329">
    <property type="component" value="Unassembled WGS sequence"/>
</dbReference>
<dbReference type="GO" id="GO:0030246">
    <property type="term" value="F:carbohydrate binding"/>
    <property type="evidence" value="ECO:0007669"/>
    <property type="project" value="InterPro"/>
</dbReference>
<dbReference type="Gene3D" id="2.70.98.10">
    <property type="match status" value="1"/>
</dbReference>
<name>A0A8J3BN77_9FLAO</name>
<reference evidence="4" key="2">
    <citation type="submission" date="2020-09" db="EMBL/GenBank/DDBJ databases">
        <authorList>
            <person name="Sun Q."/>
            <person name="Ohkuma M."/>
        </authorList>
    </citation>
    <scope>NUCLEOTIDE SEQUENCE</scope>
    <source>
        <strain evidence="4">JCM 12862</strain>
    </source>
</reference>
<organism evidence="4 5">
    <name type="scientific">Yeosuana aromativorans</name>
    <dbReference type="NCBI Taxonomy" id="288019"/>
    <lineage>
        <taxon>Bacteria</taxon>
        <taxon>Pseudomonadati</taxon>
        <taxon>Bacteroidota</taxon>
        <taxon>Flavobacteriia</taxon>
        <taxon>Flavobacteriales</taxon>
        <taxon>Flavobacteriaceae</taxon>
        <taxon>Yeosuana</taxon>
    </lineage>
</organism>
<comment type="caution">
    <text evidence="4">The sequence shown here is derived from an EMBL/GenBank/DDBJ whole genome shotgun (WGS) entry which is preliminary data.</text>
</comment>
<comment type="subunit">
    <text evidence="2">Monomer.</text>
</comment>
<reference evidence="4" key="1">
    <citation type="journal article" date="2014" name="Int. J. Syst. Evol. Microbiol.">
        <title>Complete genome sequence of Corynebacterium casei LMG S-19264T (=DSM 44701T), isolated from a smear-ripened cheese.</title>
        <authorList>
            <consortium name="US DOE Joint Genome Institute (JGI-PGF)"/>
            <person name="Walter F."/>
            <person name="Albersmeier A."/>
            <person name="Kalinowski J."/>
            <person name="Ruckert C."/>
        </authorList>
    </citation>
    <scope>NUCLEOTIDE SEQUENCE</scope>
    <source>
        <strain evidence="4">JCM 12862</strain>
    </source>
</reference>
<dbReference type="InterPro" id="IPR008183">
    <property type="entry name" value="Aldose_1/G6P_1-epimerase"/>
</dbReference>
<keyword evidence="5" id="KW-1185">Reference proteome</keyword>
<proteinExistence type="predicted"/>
<evidence type="ECO:0000313" key="4">
    <source>
        <dbReference type="EMBL" id="GGK15834.1"/>
    </source>
</evidence>
<dbReference type="SUPFAM" id="SSF74650">
    <property type="entry name" value="Galactose mutarotase-like"/>
    <property type="match status" value="1"/>
</dbReference>
<dbReference type="AlphaFoldDB" id="A0A8J3BN77"/>
<evidence type="ECO:0000256" key="1">
    <source>
        <dbReference type="ARBA" id="ARBA00001913"/>
    </source>
</evidence>
<dbReference type="InterPro" id="IPR037481">
    <property type="entry name" value="LacX"/>
</dbReference>
<dbReference type="CDD" id="cd09024">
    <property type="entry name" value="Aldose_epim_lacX"/>
    <property type="match status" value="1"/>
</dbReference>
<gene>
    <name evidence="4" type="ORF">GCM10007962_07620</name>
</gene>
<evidence type="ECO:0000256" key="3">
    <source>
        <dbReference type="ARBA" id="ARBA00022837"/>
    </source>
</evidence>
<protein>
    <submittedName>
        <fullName evidence="4">Galactose mutarotase</fullName>
    </submittedName>
</protein>
<keyword evidence="3" id="KW-0106">Calcium</keyword>